<organism evidence="7 8">
    <name type="scientific">Hibiscus syriacus</name>
    <name type="common">Rose of Sharon</name>
    <dbReference type="NCBI Taxonomy" id="106335"/>
    <lineage>
        <taxon>Eukaryota</taxon>
        <taxon>Viridiplantae</taxon>
        <taxon>Streptophyta</taxon>
        <taxon>Embryophyta</taxon>
        <taxon>Tracheophyta</taxon>
        <taxon>Spermatophyta</taxon>
        <taxon>Magnoliopsida</taxon>
        <taxon>eudicotyledons</taxon>
        <taxon>Gunneridae</taxon>
        <taxon>Pentapetalae</taxon>
        <taxon>rosids</taxon>
        <taxon>malvids</taxon>
        <taxon>Malvales</taxon>
        <taxon>Malvaceae</taxon>
        <taxon>Malvoideae</taxon>
        <taxon>Hibiscus</taxon>
    </lineage>
</organism>
<keyword evidence="5" id="KW-0256">Endoplasmic reticulum</keyword>
<dbReference type="PANTHER" id="PTHR11073">
    <property type="entry name" value="CALRETICULIN AND CALNEXIN"/>
    <property type="match status" value="1"/>
</dbReference>
<dbReference type="GO" id="GO:0006457">
    <property type="term" value="P:protein folding"/>
    <property type="evidence" value="ECO:0007669"/>
    <property type="project" value="InterPro"/>
</dbReference>
<gene>
    <name evidence="7" type="ORF">F3Y22_tig00112044pilonHSYRG00084</name>
</gene>
<keyword evidence="5" id="KW-0143">Chaperone</keyword>
<keyword evidence="3 5" id="KW-1133">Transmembrane helix</keyword>
<dbReference type="GO" id="GO:0036503">
    <property type="term" value="P:ERAD pathway"/>
    <property type="evidence" value="ECO:0007669"/>
    <property type="project" value="TreeGrafter"/>
</dbReference>
<sequence length="213" mass="24544">MKNNPAYKGKWSPSLIDNPNYKGIWKAREIPNPNYFELEKPNFEPISGIGIEIWTMQDGILFDNILIAKNEKVAKSYRETKWKPKFEVEKERQKAEDDASGSDFLAAIKRKVFDFLYEVADMPLLSNYRTQILDHIEKAEKQPNLAMGILVSIAVIMLTILLKLIFGGKNQTSPKEDQKAVVVETKHDEATSSERKEEEDETTAAPRRRRRET</sequence>
<dbReference type="SUPFAM" id="SSF63887">
    <property type="entry name" value="P-domain of calnexin/calreticulin"/>
    <property type="match status" value="1"/>
</dbReference>
<dbReference type="InterPro" id="IPR001580">
    <property type="entry name" value="Calret/calnex"/>
</dbReference>
<name>A0A6A2XM55_HIBSY</name>
<comment type="similarity">
    <text evidence="5">Belongs to the calreticulin family.</text>
</comment>
<comment type="subcellular location">
    <subcellularLocation>
        <location evidence="1">Endoplasmic reticulum membrane</location>
        <topology evidence="1">Single-pass membrane protein</topology>
    </subcellularLocation>
</comment>
<dbReference type="PANTHER" id="PTHR11073:SF1">
    <property type="entry name" value="CALNEXIN 14D-RELATED"/>
    <property type="match status" value="1"/>
</dbReference>
<evidence type="ECO:0000313" key="7">
    <source>
        <dbReference type="EMBL" id="KAE8670900.1"/>
    </source>
</evidence>
<dbReference type="Proteomes" id="UP000436088">
    <property type="component" value="Unassembled WGS sequence"/>
</dbReference>
<comment type="caution">
    <text evidence="7">The sequence shown here is derived from an EMBL/GenBank/DDBJ whole genome shotgun (WGS) entry which is preliminary data.</text>
</comment>
<dbReference type="GO" id="GO:0005509">
    <property type="term" value="F:calcium ion binding"/>
    <property type="evidence" value="ECO:0007669"/>
    <property type="project" value="InterPro"/>
</dbReference>
<evidence type="ECO:0000256" key="3">
    <source>
        <dbReference type="ARBA" id="ARBA00022989"/>
    </source>
</evidence>
<proteinExistence type="inferred from homology"/>
<evidence type="ECO:0000313" key="8">
    <source>
        <dbReference type="Proteomes" id="UP000436088"/>
    </source>
</evidence>
<keyword evidence="2 5" id="KW-0812">Transmembrane</keyword>
<dbReference type="GO" id="GO:0005789">
    <property type="term" value="C:endoplasmic reticulum membrane"/>
    <property type="evidence" value="ECO:0007669"/>
    <property type="project" value="UniProtKB-SubCell"/>
</dbReference>
<evidence type="ECO:0000256" key="2">
    <source>
        <dbReference type="ARBA" id="ARBA00022692"/>
    </source>
</evidence>
<dbReference type="Pfam" id="PF00262">
    <property type="entry name" value="Calreticulin"/>
    <property type="match status" value="1"/>
</dbReference>
<feature type="compositionally biased region" description="Basic and acidic residues" evidence="6">
    <location>
        <begin position="174"/>
        <end position="196"/>
    </location>
</feature>
<dbReference type="GO" id="GO:0051082">
    <property type="term" value="F:unfolded protein binding"/>
    <property type="evidence" value="ECO:0007669"/>
    <property type="project" value="InterPro"/>
</dbReference>
<dbReference type="InterPro" id="IPR009033">
    <property type="entry name" value="Calreticulin/calnexin_P_dom_sf"/>
</dbReference>
<keyword evidence="8" id="KW-1185">Reference proteome</keyword>
<dbReference type="Gene3D" id="2.10.250.10">
    <property type="entry name" value="Calreticulin/calnexin, P domain"/>
    <property type="match status" value="1"/>
</dbReference>
<evidence type="ECO:0000256" key="6">
    <source>
        <dbReference type="SAM" id="MobiDB-lite"/>
    </source>
</evidence>
<dbReference type="PRINTS" id="PR00626">
    <property type="entry name" value="CALRETICULIN"/>
</dbReference>
<dbReference type="AlphaFoldDB" id="A0A6A2XM55"/>
<feature type="region of interest" description="Disordered" evidence="6">
    <location>
        <begin position="170"/>
        <end position="213"/>
    </location>
</feature>
<keyword evidence="4 5" id="KW-0472">Membrane</keyword>
<evidence type="ECO:0000256" key="4">
    <source>
        <dbReference type="ARBA" id="ARBA00023136"/>
    </source>
</evidence>
<accession>A0A6A2XM55</accession>
<evidence type="ECO:0000256" key="1">
    <source>
        <dbReference type="ARBA" id="ARBA00004389"/>
    </source>
</evidence>
<dbReference type="Gene3D" id="2.60.120.200">
    <property type="match status" value="1"/>
</dbReference>
<protein>
    <submittedName>
        <fullName evidence="7">Calnexin-like protein</fullName>
    </submittedName>
</protein>
<evidence type="ECO:0000256" key="5">
    <source>
        <dbReference type="RuleBase" id="RU362126"/>
    </source>
</evidence>
<reference evidence="7" key="1">
    <citation type="submission" date="2019-09" db="EMBL/GenBank/DDBJ databases">
        <title>Draft genome information of white flower Hibiscus syriacus.</title>
        <authorList>
            <person name="Kim Y.-M."/>
        </authorList>
    </citation>
    <scope>NUCLEOTIDE SEQUENCE [LARGE SCALE GENOMIC DNA]</scope>
    <source>
        <strain evidence="7">YM2019G1</strain>
    </source>
</reference>
<dbReference type="EMBL" id="VEPZ02001491">
    <property type="protein sequence ID" value="KAE8670900.1"/>
    <property type="molecule type" value="Genomic_DNA"/>
</dbReference>
<feature type="transmembrane region" description="Helical" evidence="5">
    <location>
        <begin position="145"/>
        <end position="166"/>
    </location>
</feature>